<dbReference type="Proteomes" id="UP001054837">
    <property type="component" value="Unassembled WGS sequence"/>
</dbReference>
<keyword evidence="2" id="KW-1185">Reference proteome</keyword>
<evidence type="ECO:0000313" key="1">
    <source>
        <dbReference type="EMBL" id="GIY06229.1"/>
    </source>
</evidence>
<organism evidence="1 2">
    <name type="scientific">Caerostris darwini</name>
    <dbReference type="NCBI Taxonomy" id="1538125"/>
    <lineage>
        <taxon>Eukaryota</taxon>
        <taxon>Metazoa</taxon>
        <taxon>Ecdysozoa</taxon>
        <taxon>Arthropoda</taxon>
        <taxon>Chelicerata</taxon>
        <taxon>Arachnida</taxon>
        <taxon>Araneae</taxon>
        <taxon>Araneomorphae</taxon>
        <taxon>Entelegynae</taxon>
        <taxon>Araneoidea</taxon>
        <taxon>Araneidae</taxon>
        <taxon>Caerostris</taxon>
    </lineage>
</organism>
<accession>A0AAV4Q9Y8</accession>
<evidence type="ECO:0000313" key="2">
    <source>
        <dbReference type="Proteomes" id="UP001054837"/>
    </source>
</evidence>
<dbReference type="AlphaFoldDB" id="A0AAV4Q9Y8"/>
<proteinExistence type="predicted"/>
<comment type="caution">
    <text evidence="1">The sequence shown here is derived from an EMBL/GenBank/DDBJ whole genome shotgun (WGS) entry which is preliminary data.</text>
</comment>
<dbReference type="EMBL" id="BPLQ01004183">
    <property type="protein sequence ID" value="GIY06229.1"/>
    <property type="molecule type" value="Genomic_DNA"/>
</dbReference>
<protein>
    <submittedName>
        <fullName evidence="1">Uncharacterized protein</fullName>
    </submittedName>
</protein>
<reference evidence="1 2" key="1">
    <citation type="submission" date="2021-06" db="EMBL/GenBank/DDBJ databases">
        <title>Caerostris darwini draft genome.</title>
        <authorList>
            <person name="Kono N."/>
            <person name="Arakawa K."/>
        </authorList>
    </citation>
    <scope>NUCLEOTIDE SEQUENCE [LARGE SCALE GENOMIC DNA]</scope>
</reference>
<sequence>MRYASDSTQESLGVDRTPRLLILRYRDLSRGYHYPGLDSALLGERETRKKSDFQCGQIRFLLCSVLLLVVCKNKQMHLSNDFT</sequence>
<gene>
    <name evidence="1" type="ORF">CDAR_532371</name>
</gene>
<name>A0AAV4Q9Y8_9ARAC</name>